<protein>
    <recommendedName>
        <fullName evidence="6">Oxidase ustYa</fullName>
    </recommendedName>
</protein>
<evidence type="ECO:0000256" key="2">
    <source>
        <dbReference type="ARBA" id="ARBA00023002"/>
    </source>
</evidence>
<keyword evidence="5" id="KW-1185">Reference proteome</keyword>
<dbReference type="PANTHER" id="PTHR33365">
    <property type="entry name" value="YALI0B05434P"/>
    <property type="match status" value="1"/>
</dbReference>
<dbReference type="OMA" id="EEHICND"/>
<name>A0A1M2VWB4_TRAPU</name>
<sequence length="198" mass="21756">MRCFQVVVDVVMHAIVAALIGSATLHAYALPAEAKGFAEDDYPPRLPLPPARTPGVRLTLSESARYDPSYPESPLEWASASAAGDTNVRLGTIHRFFNPAFSYELHCLRVVVAALGDDGPQAPGRQRAHVERCLNVLRQFALCDADATIEPAGNFKDGDFVTGRFEGERVCEDWSALYGVIEQNWADWKDFQETMGDA</sequence>
<gene>
    <name evidence="4" type="ORF">TRAPUB_11550</name>
</gene>
<dbReference type="InterPro" id="IPR021765">
    <property type="entry name" value="UstYa-like"/>
</dbReference>
<dbReference type="GO" id="GO:0016491">
    <property type="term" value="F:oxidoreductase activity"/>
    <property type="evidence" value="ECO:0007669"/>
    <property type="project" value="UniProtKB-KW"/>
</dbReference>
<dbReference type="PANTHER" id="PTHR33365:SF11">
    <property type="entry name" value="TAT PATHWAY SIGNAL SEQUENCE"/>
    <property type="match status" value="1"/>
</dbReference>
<organism evidence="4 5">
    <name type="scientific">Trametes pubescens</name>
    <name type="common">White-rot fungus</name>
    <dbReference type="NCBI Taxonomy" id="154538"/>
    <lineage>
        <taxon>Eukaryota</taxon>
        <taxon>Fungi</taxon>
        <taxon>Dikarya</taxon>
        <taxon>Basidiomycota</taxon>
        <taxon>Agaricomycotina</taxon>
        <taxon>Agaricomycetes</taxon>
        <taxon>Polyporales</taxon>
        <taxon>Polyporaceae</taxon>
        <taxon>Trametes</taxon>
    </lineage>
</organism>
<dbReference type="Pfam" id="PF11807">
    <property type="entry name" value="UstYa"/>
    <property type="match status" value="1"/>
</dbReference>
<comment type="similarity">
    <text evidence="3">Belongs to the ustYa family.</text>
</comment>
<dbReference type="OrthoDB" id="3687641at2759"/>
<dbReference type="STRING" id="154538.A0A1M2VWB4"/>
<dbReference type="GO" id="GO:0043386">
    <property type="term" value="P:mycotoxin biosynthetic process"/>
    <property type="evidence" value="ECO:0007669"/>
    <property type="project" value="InterPro"/>
</dbReference>
<evidence type="ECO:0000313" key="4">
    <source>
        <dbReference type="EMBL" id="OJT11904.1"/>
    </source>
</evidence>
<evidence type="ECO:0000256" key="3">
    <source>
        <dbReference type="ARBA" id="ARBA00035112"/>
    </source>
</evidence>
<keyword evidence="2" id="KW-0560">Oxidoreductase</keyword>
<evidence type="ECO:0000256" key="1">
    <source>
        <dbReference type="ARBA" id="ARBA00004685"/>
    </source>
</evidence>
<comment type="pathway">
    <text evidence="1">Mycotoxin biosynthesis.</text>
</comment>
<dbReference type="AlphaFoldDB" id="A0A1M2VWB4"/>
<dbReference type="EMBL" id="MNAD01000557">
    <property type="protein sequence ID" value="OJT11904.1"/>
    <property type="molecule type" value="Genomic_DNA"/>
</dbReference>
<reference evidence="4 5" key="1">
    <citation type="submission" date="2016-10" db="EMBL/GenBank/DDBJ databases">
        <title>Genome sequence of the basidiomycete white-rot fungus Trametes pubescens.</title>
        <authorList>
            <person name="Makela M.R."/>
            <person name="Granchi Z."/>
            <person name="Peng M."/>
            <person name="De Vries R.P."/>
            <person name="Grigoriev I."/>
            <person name="Riley R."/>
            <person name="Hilden K."/>
        </authorList>
    </citation>
    <scope>NUCLEOTIDE SEQUENCE [LARGE SCALE GENOMIC DNA]</scope>
    <source>
        <strain evidence="4 5">FBCC735</strain>
    </source>
</reference>
<comment type="caution">
    <text evidence="4">The sequence shown here is derived from an EMBL/GenBank/DDBJ whole genome shotgun (WGS) entry which is preliminary data.</text>
</comment>
<evidence type="ECO:0008006" key="6">
    <source>
        <dbReference type="Google" id="ProtNLM"/>
    </source>
</evidence>
<accession>A0A1M2VWB4</accession>
<proteinExistence type="inferred from homology"/>
<dbReference type="Proteomes" id="UP000184267">
    <property type="component" value="Unassembled WGS sequence"/>
</dbReference>
<evidence type="ECO:0000313" key="5">
    <source>
        <dbReference type="Proteomes" id="UP000184267"/>
    </source>
</evidence>